<keyword evidence="3" id="KW-1185">Reference proteome</keyword>
<organism evidence="2 3">
    <name type="scientific">Pseudonocardia yuanmonensis</name>
    <dbReference type="NCBI Taxonomy" id="1095914"/>
    <lineage>
        <taxon>Bacteria</taxon>
        <taxon>Bacillati</taxon>
        <taxon>Actinomycetota</taxon>
        <taxon>Actinomycetes</taxon>
        <taxon>Pseudonocardiales</taxon>
        <taxon>Pseudonocardiaceae</taxon>
        <taxon>Pseudonocardia</taxon>
    </lineage>
</organism>
<gene>
    <name evidence="2" type="ORF">GCM10023215_65690</name>
</gene>
<reference evidence="3" key="1">
    <citation type="journal article" date="2019" name="Int. J. Syst. Evol. Microbiol.">
        <title>The Global Catalogue of Microorganisms (GCM) 10K type strain sequencing project: providing services to taxonomists for standard genome sequencing and annotation.</title>
        <authorList>
            <consortium name="The Broad Institute Genomics Platform"/>
            <consortium name="The Broad Institute Genome Sequencing Center for Infectious Disease"/>
            <person name="Wu L."/>
            <person name="Ma J."/>
        </authorList>
    </citation>
    <scope>NUCLEOTIDE SEQUENCE [LARGE SCALE GENOMIC DNA]</scope>
    <source>
        <strain evidence="3">JCM 18055</strain>
    </source>
</reference>
<feature type="compositionally biased region" description="Basic and acidic residues" evidence="1">
    <location>
        <begin position="82"/>
        <end position="103"/>
    </location>
</feature>
<dbReference type="EMBL" id="BAABIC010000038">
    <property type="protein sequence ID" value="GAA4713555.1"/>
    <property type="molecule type" value="Genomic_DNA"/>
</dbReference>
<sequence>MSRRELDALVERLSTAAADAARGARAVRTSWWDARGTEFAERLALVGRELERQAEAVAGLARGLAAPVDAAGPVLPGTSGRRAGETRGVRLPLLDDRREPGPP</sequence>
<dbReference type="RefSeq" id="WP_345384716.1">
    <property type="nucleotide sequence ID" value="NZ_BAABIC010000038.1"/>
</dbReference>
<comment type="caution">
    <text evidence="2">The sequence shown here is derived from an EMBL/GenBank/DDBJ whole genome shotgun (WGS) entry which is preliminary data.</text>
</comment>
<proteinExistence type="predicted"/>
<evidence type="ECO:0000313" key="2">
    <source>
        <dbReference type="EMBL" id="GAA4713555.1"/>
    </source>
</evidence>
<protein>
    <submittedName>
        <fullName evidence="2">Uncharacterized protein</fullName>
    </submittedName>
</protein>
<feature type="region of interest" description="Disordered" evidence="1">
    <location>
        <begin position="69"/>
        <end position="103"/>
    </location>
</feature>
<accession>A0ABP8XU39</accession>
<evidence type="ECO:0000313" key="3">
    <source>
        <dbReference type="Proteomes" id="UP001500325"/>
    </source>
</evidence>
<evidence type="ECO:0000256" key="1">
    <source>
        <dbReference type="SAM" id="MobiDB-lite"/>
    </source>
</evidence>
<dbReference type="Proteomes" id="UP001500325">
    <property type="component" value="Unassembled WGS sequence"/>
</dbReference>
<name>A0ABP8XU39_9PSEU</name>